<sequence length="260" mass="27687">MGMSVRLRARGVTVHPDAAPEPILENADLDLHTGEVHALLGPNGAGKSTLFGTLAGDLDTSAGTVELDGRAVADFHPRSLARERAVLLQHNDVAFAFTVEEVVRMGRAPWARTPREDADDELVDAALAATDIAPLRTRVVRSLSGGERARVALARVLAQDVGILLLDEPTAALDLRHQEDVLRIARDRARAGAAVALVVHDLNAALAYADRATLLSRGRVVATGTPAEVITAERVEHVYGQAVDILTHPHTGIGIVVPRR</sequence>
<keyword evidence="4" id="KW-1278">Translocase</keyword>
<evidence type="ECO:0000256" key="3">
    <source>
        <dbReference type="ARBA" id="ARBA00022840"/>
    </source>
</evidence>
<feature type="domain" description="ABC transporter" evidence="5">
    <location>
        <begin position="7"/>
        <end position="242"/>
    </location>
</feature>
<name>A0ABN2IGG4_9MICO</name>
<proteinExistence type="predicted"/>
<keyword evidence="2" id="KW-0547">Nucleotide-binding</keyword>
<dbReference type="Pfam" id="PF00005">
    <property type="entry name" value="ABC_tran"/>
    <property type="match status" value="1"/>
</dbReference>
<evidence type="ECO:0000259" key="5">
    <source>
        <dbReference type="PROSITE" id="PS50893"/>
    </source>
</evidence>
<dbReference type="Gene3D" id="3.40.50.300">
    <property type="entry name" value="P-loop containing nucleotide triphosphate hydrolases"/>
    <property type="match status" value="1"/>
</dbReference>
<dbReference type="InterPro" id="IPR017871">
    <property type="entry name" value="ABC_transporter-like_CS"/>
</dbReference>
<evidence type="ECO:0000313" key="6">
    <source>
        <dbReference type="EMBL" id="GAA1704632.1"/>
    </source>
</evidence>
<dbReference type="EMBL" id="BAAAPL010000002">
    <property type="protein sequence ID" value="GAA1704632.1"/>
    <property type="molecule type" value="Genomic_DNA"/>
</dbReference>
<dbReference type="SMART" id="SM00382">
    <property type="entry name" value="AAA"/>
    <property type="match status" value="1"/>
</dbReference>
<dbReference type="NCBIfam" id="NF010068">
    <property type="entry name" value="PRK13548.1"/>
    <property type="match status" value="1"/>
</dbReference>
<dbReference type="CDD" id="cd03214">
    <property type="entry name" value="ABC_Iron-Siderophores_B12_Hemin"/>
    <property type="match status" value="1"/>
</dbReference>
<keyword evidence="7" id="KW-1185">Reference proteome</keyword>
<evidence type="ECO:0000256" key="1">
    <source>
        <dbReference type="ARBA" id="ARBA00022448"/>
    </source>
</evidence>
<evidence type="ECO:0000256" key="4">
    <source>
        <dbReference type="ARBA" id="ARBA00022967"/>
    </source>
</evidence>
<reference evidence="6 7" key="1">
    <citation type="journal article" date="2019" name="Int. J. Syst. Evol. Microbiol.">
        <title>The Global Catalogue of Microorganisms (GCM) 10K type strain sequencing project: providing services to taxonomists for standard genome sequencing and annotation.</title>
        <authorList>
            <consortium name="The Broad Institute Genomics Platform"/>
            <consortium name="The Broad Institute Genome Sequencing Center for Infectious Disease"/>
            <person name="Wu L."/>
            <person name="Ma J."/>
        </authorList>
    </citation>
    <scope>NUCLEOTIDE SEQUENCE [LARGE SCALE GENOMIC DNA]</scope>
    <source>
        <strain evidence="6 7">JCM 15577</strain>
    </source>
</reference>
<comment type="caution">
    <text evidence="6">The sequence shown here is derived from an EMBL/GenBank/DDBJ whole genome shotgun (WGS) entry which is preliminary data.</text>
</comment>
<dbReference type="Proteomes" id="UP001501690">
    <property type="component" value="Unassembled WGS sequence"/>
</dbReference>
<accession>A0ABN2IGG4</accession>
<dbReference type="PANTHER" id="PTHR42794">
    <property type="entry name" value="HEMIN IMPORT ATP-BINDING PROTEIN HMUV"/>
    <property type="match status" value="1"/>
</dbReference>
<dbReference type="InterPro" id="IPR003439">
    <property type="entry name" value="ABC_transporter-like_ATP-bd"/>
</dbReference>
<evidence type="ECO:0000256" key="2">
    <source>
        <dbReference type="ARBA" id="ARBA00022741"/>
    </source>
</evidence>
<evidence type="ECO:0000313" key="7">
    <source>
        <dbReference type="Proteomes" id="UP001501690"/>
    </source>
</evidence>
<keyword evidence="1" id="KW-0813">Transport</keyword>
<gene>
    <name evidence="6" type="ORF">GCM10009808_23240</name>
</gene>
<dbReference type="PANTHER" id="PTHR42794:SF1">
    <property type="entry name" value="HEMIN IMPORT ATP-BINDING PROTEIN HMUV"/>
    <property type="match status" value="1"/>
</dbReference>
<dbReference type="SUPFAM" id="SSF52540">
    <property type="entry name" value="P-loop containing nucleoside triphosphate hydrolases"/>
    <property type="match status" value="1"/>
</dbReference>
<dbReference type="InterPro" id="IPR003593">
    <property type="entry name" value="AAA+_ATPase"/>
</dbReference>
<organism evidence="6 7">
    <name type="scientific">Microbacterium sediminicola</name>
    <dbReference type="NCBI Taxonomy" id="415210"/>
    <lineage>
        <taxon>Bacteria</taxon>
        <taxon>Bacillati</taxon>
        <taxon>Actinomycetota</taxon>
        <taxon>Actinomycetes</taxon>
        <taxon>Micrococcales</taxon>
        <taxon>Microbacteriaceae</taxon>
        <taxon>Microbacterium</taxon>
    </lineage>
</organism>
<keyword evidence="3 6" id="KW-0067">ATP-binding</keyword>
<dbReference type="GO" id="GO:0005524">
    <property type="term" value="F:ATP binding"/>
    <property type="evidence" value="ECO:0007669"/>
    <property type="project" value="UniProtKB-KW"/>
</dbReference>
<dbReference type="InterPro" id="IPR027417">
    <property type="entry name" value="P-loop_NTPase"/>
</dbReference>
<dbReference type="PROSITE" id="PS50893">
    <property type="entry name" value="ABC_TRANSPORTER_2"/>
    <property type="match status" value="1"/>
</dbReference>
<protein>
    <submittedName>
        <fullName evidence="6">Heme ABC transporter ATP-binding protein</fullName>
    </submittedName>
</protein>
<dbReference type="PROSITE" id="PS00211">
    <property type="entry name" value="ABC_TRANSPORTER_1"/>
    <property type="match status" value="1"/>
</dbReference>